<comment type="cofactor">
    <cofactor evidence="1">
        <name>pyridoxal 5'-phosphate</name>
        <dbReference type="ChEBI" id="CHEBI:597326"/>
    </cofactor>
</comment>
<dbReference type="CDD" id="cd00609">
    <property type="entry name" value="AAT_like"/>
    <property type="match status" value="1"/>
</dbReference>
<dbReference type="InterPro" id="IPR004839">
    <property type="entry name" value="Aminotransferase_I/II_large"/>
</dbReference>
<keyword evidence="6" id="KW-0663">Pyridoxal phosphate</keyword>
<comment type="subunit">
    <text evidence="3">Homodimer.</text>
</comment>
<proteinExistence type="inferred from homology"/>
<organism evidence="8 9">
    <name type="scientific">Achromobacter denitrificans</name>
    <name type="common">Alcaligenes denitrificans</name>
    <dbReference type="NCBI Taxonomy" id="32002"/>
    <lineage>
        <taxon>Bacteria</taxon>
        <taxon>Pseudomonadati</taxon>
        <taxon>Pseudomonadota</taxon>
        <taxon>Betaproteobacteria</taxon>
        <taxon>Burkholderiales</taxon>
        <taxon>Alcaligenaceae</taxon>
        <taxon>Achromobacter</taxon>
    </lineage>
</organism>
<dbReference type="GO" id="GO:1901605">
    <property type="term" value="P:alpha-amino acid metabolic process"/>
    <property type="evidence" value="ECO:0007669"/>
    <property type="project" value="TreeGrafter"/>
</dbReference>
<evidence type="ECO:0000313" key="8">
    <source>
        <dbReference type="EMBL" id="QKQ46175.1"/>
    </source>
</evidence>
<dbReference type="PANTHER" id="PTHR42790">
    <property type="entry name" value="AMINOTRANSFERASE"/>
    <property type="match status" value="1"/>
</dbReference>
<accession>A0A6N0JGG3</accession>
<gene>
    <name evidence="8" type="ORF">FOC81_05525</name>
</gene>
<keyword evidence="5 8" id="KW-0808">Transferase</keyword>
<protein>
    <submittedName>
        <fullName evidence="8">PLP-dependent aminotransferase family protein</fullName>
    </submittedName>
</protein>
<evidence type="ECO:0000256" key="3">
    <source>
        <dbReference type="ARBA" id="ARBA00011738"/>
    </source>
</evidence>
<evidence type="ECO:0000256" key="2">
    <source>
        <dbReference type="ARBA" id="ARBA00007441"/>
    </source>
</evidence>
<dbReference type="GO" id="GO:0030170">
    <property type="term" value="F:pyridoxal phosphate binding"/>
    <property type="evidence" value="ECO:0007669"/>
    <property type="project" value="InterPro"/>
</dbReference>
<dbReference type="FunFam" id="3.40.640.10:FF:000053">
    <property type="entry name" value="Aminotransferase, class I"/>
    <property type="match status" value="1"/>
</dbReference>
<evidence type="ECO:0000313" key="9">
    <source>
        <dbReference type="Proteomes" id="UP000509782"/>
    </source>
</evidence>
<dbReference type="InterPro" id="IPR015421">
    <property type="entry name" value="PyrdxlP-dep_Trfase_major"/>
</dbReference>
<dbReference type="Proteomes" id="UP000509782">
    <property type="component" value="Chromosome"/>
</dbReference>
<comment type="similarity">
    <text evidence="2">Belongs to the class-I pyridoxal-phosphate-dependent aminotransferase family.</text>
</comment>
<dbReference type="AlphaFoldDB" id="A0A6N0JGG3"/>
<dbReference type="Gene3D" id="3.90.1150.10">
    <property type="entry name" value="Aspartate Aminotransferase, domain 1"/>
    <property type="match status" value="1"/>
</dbReference>
<dbReference type="Pfam" id="PF00155">
    <property type="entry name" value="Aminotran_1_2"/>
    <property type="match status" value="1"/>
</dbReference>
<dbReference type="EMBL" id="CP054569">
    <property type="protein sequence ID" value="QKQ46175.1"/>
    <property type="molecule type" value="Genomic_DNA"/>
</dbReference>
<reference evidence="8 9" key="1">
    <citation type="submission" date="2020-05" db="EMBL/GenBank/DDBJ databases">
        <title>FDA dAtabase for Regulatory Grade micrObial Sequences (FDA-ARGOS): Supporting development and validation of Infectious Disease Dx tests.</title>
        <authorList>
            <person name="Sproer C."/>
            <person name="Gronow S."/>
            <person name="Severitt S."/>
            <person name="Schroder I."/>
            <person name="Tallon L."/>
            <person name="Sadzewicz L."/>
            <person name="Zhao X."/>
            <person name="Vavikolanu K."/>
            <person name="Mehta A."/>
            <person name="Aluvathingal J."/>
            <person name="Nadendla S."/>
            <person name="Myers T."/>
            <person name="Yan Y."/>
            <person name="Sichtig H."/>
        </authorList>
    </citation>
    <scope>NUCLEOTIDE SEQUENCE [LARGE SCALE GENOMIC DNA]</scope>
    <source>
        <strain evidence="8 9">FDAARGOS_787</strain>
    </source>
</reference>
<dbReference type="InterPro" id="IPR050859">
    <property type="entry name" value="Class-I_PLP-dep_aminotransf"/>
</dbReference>
<evidence type="ECO:0000256" key="5">
    <source>
        <dbReference type="ARBA" id="ARBA00022679"/>
    </source>
</evidence>
<dbReference type="RefSeq" id="WP_174715888.1">
    <property type="nucleotide sequence ID" value="NZ_CP054569.1"/>
</dbReference>
<sequence>MHDFVPAYLAPAGSPIRELHKYVGLPGMISFAAGYPDGELFDVEGVQRAFEKAYEDPRRCLQYTATEGLPALREVLLALMAERAAEVDPASLLVTTGSQQGFDLVLRVLMQPGDICLVEQPAYPATLQALRMHQARIVGVHTDEDGIDTARLRAWLAEHHGRQPIKALYTVPTFSNPSGRTLPVQRRRELLQLAVEYRFLILEDDPYSELRFGGQALPSMLSLAADIPGARDWVVHFSSLSKVIAGGLRVGWMIAHQDIIKRCVIAKQTSDLCCSSLTQAVAAAYLSSGDMARHFPKVIDSYRHKCNALAEALHASFGGRISLERPEGGMFLWARCEGVDSAQLLERAIESRVLFVPGKAFYAEPGPTPEFRLSFASPRRQELAEGAERLHAAYRQLLDE</sequence>
<dbReference type="SUPFAM" id="SSF53383">
    <property type="entry name" value="PLP-dependent transferases"/>
    <property type="match status" value="1"/>
</dbReference>
<feature type="domain" description="Aminotransferase class I/classII large" evidence="7">
    <location>
        <begin position="28"/>
        <end position="390"/>
    </location>
</feature>
<name>A0A6N0JGG3_ACHDE</name>
<dbReference type="GO" id="GO:0008483">
    <property type="term" value="F:transaminase activity"/>
    <property type="evidence" value="ECO:0007669"/>
    <property type="project" value="UniProtKB-KW"/>
</dbReference>
<keyword evidence="4 8" id="KW-0032">Aminotransferase</keyword>
<dbReference type="Gene3D" id="3.40.640.10">
    <property type="entry name" value="Type I PLP-dependent aspartate aminotransferase-like (Major domain)"/>
    <property type="match status" value="1"/>
</dbReference>
<dbReference type="PANTHER" id="PTHR42790:SF19">
    <property type="entry name" value="KYNURENINE_ALPHA-AMINOADIPATE AMINOTRANSFERASE, MITOCHONDRIAL"/>
    <property type="match status" value="1"/>
</dbReference>
<evidence type="ECO:0000256" key="1">
    <source>
        <dbReference type="ARBA" id="ARBA00001933"/>
    </source>
</evidence>
<evidence type="ECO:0000256" key="6">
    <source>
        <dbReference type="ARBA" id="ARBA00022898"/>
    </source>
</evidence>
<dbReference type="InterPro" id="IPR015422">
    <property type="entry name" value="PyrdxlP-dep_Trfase_small"/>
</dbReference>
<evidence type="ECO:0000256" key="4">
    <source>
        <dbReference type="ARBA" id="ARBA00022576"/>
    </source>
</evidence>
<dbReference type="InterPro" id="IPR015424">
    <property type="entry name" value="PyrdxlP-dep_Trfase"/>
</dbReference>
<evidence type="ECO:0000259" key="7">
    <source>
        <dbReference type="Pfam" id="PF00155"/>
    </source>
</evidence>